<dbReference type="NCBIfam" id="TIGR01679">
    <property type="entry name" value="bact_FAD_ox"/>
    <property type="match status" value="1"/>
</dbReference>
<name>A0ABQ4GZ49_9ACTN</name>
<dbReference type="PANTHER" id="PTHR43762:SF1">
    <property type="entry name" value="D-ARABINONO-1,4-LACTONE OXIDASE"/>
    <property type="match status" value="1"/>
</dbReference>
<keyword evidence="1" id="KW-0560">Oxidoreductase</keyword>
<dbReference type="Pfam" id="PF01565">
    <property type="entry name" value="FAD_binding_4"/>
    <property type="match status" value="1"/>
</dbReference>
<dbReference type="RefSeq" id="WP_079315042.1">
    <property type="nucleotide sequence ID" value="NZ_BOOF01000058.1"/>
</dbReference>
<dbReference type="PANTHER" id="PTHR43762">
    <property type="entry name" value="L-GULONOLACTONE OXIDASE"/>
    <property type="match status" value="1"/>
</dbReference>
<dbReference type="PIRSF" id="PIRSF000136">
    <property type="entry name" value="LGO_GLO"/>
    <property type="match status" value="1"/>
</dbReference>
<protein>
    <submittedName>
        <fullName evidence="4">L-gulonolactone oxidase</fullName>
    </submittedName>
</protein>
<evidence type="ECO:0000259" key="3">
    <source>
        <dbReference type="PROSITE" id="PS51387"/>
    </source>
</evidence>
<feature type="region of interest" description="Disordered" evidence="2">
    <location>
        <begin position="445"/>
        <end position="466"/>
    </location>
</feature>
<reference evidence="4 5" key="1">
    <citation type="submission" date="2021-01" db="EMBL/GenBank/DDBJ databases">
        <title>Whole genome shotgun sequence of Microbispora siamensis NBRC 104113.</title>
        <authorList>
            <person name="Komaki H."/>
            <person name="Tamura T."/>
        </authorList>
    </citation>
    <scope>NUCLEOTIDE SEQUENCE [LARGE SCALE GENOMIC DNA]</scope>
    <source>
        <strain evidence="4 5">NBRC 104113</strain>
    </source>
</reference>
<dbReference type="InterPro" id="IPR016166">
    <property type="entry name" value="FAD-bd_PCMH"/>
</dbReference>
<evidence type="ECO:0000256" key="1">
    <source>
        <dbReference type="ARBA" id="ARBA00023002"/>
    </source>
</evidence>
<keyword evidence="5" id="KW-1185">Reference proteome</keyword>
<feature type="domain" description="FAD-binding PCMH-type" evidence="3">
    <location>
        <begin position="21"/>
        <end position="191"/>
    </location>
</feature>
<dbReference type="Gene3D" id="3.30.43.10">
    <property type="entry name" value="Uridine Diphospho-n-acetylenolpyruvylglucosamine Reductase, domain 2"/>
    <property type="match status" value="1"/>
</dbReference>
<dbReference type="InterPro" id="IPR016171">
    <property type="entry name" value="Vanillyl_alc_oxidase_C-sub2"/>
</dbReference>
<dbReference type="SUPFAM" id="SSF56176">
    <property type="entry name" value="FAD-binding/transporter-associated domain-like"/>
    <property type="match status" value="1"/>
</dbReference>
<dbReference type="InterPro" id="IPR006094">
    <property type="entry name" value="Oxid_FAD_bind_N"/>
</dbReference>
<dbReference type="Gene3D" id="1.10.45.10">
    <property type="entry name" value="Vanillyl-alcohol Oxidase, Chain A, domain 4"/>
    <property type="match status" value="1"/>
</dbReference>
<dbReference type="EMBL" id="BOOF01000058">
    <property type="protein sequence ID" value="GIH66731.1"/>
    <property type="molecule type" value="Genomic_DNA"/>
</dbReference>
<evidence type="ECO:0000313" key="4">
    <source>
        <dbReference type="EMBL" id="GIH66731.1"/>
    </source>
</evidence>
<dbReference type="Gene3D" id="3.30.70.2520">
    <property type="match status" value="1"/>
</dbReference>
<comment type="caution">
    <text evidence="4">The sequence shown here is derived from an EMBL/GenBank/DDBJ whole genome shotgun (WGS) entry which is preliminary data.</text>
</comment>
<dbReference type="InterPro" id="IPR016167">
    <property type="entry name" value="FAD-bd_PCMH_sub1"/>
</dbReference>
<proteinExistence type="predicted"/>
<dbReference type="Gene3D" id="3.30.465.10">
    <property type="match status" value="1"/>
</dbReference>
<dbReference type="PROSITE" id="PS51387">
    <property type="entry name" value="FAD_PCMH"/>
    <property type="match status" value="1"/>
</dbReference>
<evidence type="ECO:0000313" key="5">
    <source>
        <dbReference type="Proteomes" id="UP000660454"/>
    </source>
</evidence>
<evidence type="ECO:0000256" key="2">
    <source>
        <dbReference type="SAM" id="MobiDB-lite"/>
    </source>
</evidence>
<dbReference type="InterPro" id="IPR007173">
    <property type="entry name" value="ALO_C"/>
</dbReference>
<dbReference type="InterPro" id="IPR010031">
    <property type="entry name" value="FAD_lactone_oxidase-like"/>
</dbReference>
<gene>
    <name evidence="4" type="ORF">Msi02_75480</name>
</gene>
<accession>A0ABQ4GZ49</accession>
<dbReference type="Pfam" id="PF04030">
    <property type="entry name" value="ALO"/>
    <property type="match status" value="1"/>
</dbReference>
<organism evidence="4 5">
    <name type="scientific">Microbispora siamensis</name>
    <dbReference type="NCBI Taxonomy" id="564413"/>
    <lineage>
        <taxon>Bacteria</taxon>
        <taxon>Bacillati</taxon>
        <taxon>Actinomycetota</taxon>
        <taxon>Actinomycetes</taxon>
        <taxon>Streptosporangiales</taxon>
        <taxon>Streptosporangiaceae</taxon>
        <taxon>Microbispora</taxon>
    </lineage>
</organism>
<dbReference type="Proteomes" id="UP000660454">
    <property type="component" value="Unassembled WGS sequence"/>
</dbReference>
<sequence length="466" mass="50454">MTRGRLRLSSGAGWRSWSGTVRCAPRHHTAPTSEEQIADLVRAAVGHGLGIRPVGTGHSFNSLATTDGLLLDLRRYAGIVEIDPEAMCVTVRAGTRIGDLAASLHRAGLALPNIGTLADQTVAGAISTGNHGTGLLHPPLSGEVLRLRLVTADGRTLALDRDSDPELFRCARTGLGALGVVSTVTLRCVPAFNLRVRERAMAFEELVEDFGRLVADADRPSFTWRPWQDTVTARELSVTHEPPTPGAYGNRYAATMQEIRCGLVGQAGRVFPSAVPGLTRWLDGRPGAPRPFVDAAHRVLTFPQPVRFIALEHALPLEHVPAALRELRGVLRRGGFYSPYSLLVRVGAGDDAPLSPAYGRRTGYVNLTVPRTAGQLELLRTTEYVLRELDARPHWGKAHTATAELLAPRYPEWDLFQRIRQQVDPAGVFTNDHVARVLGPVRATAASSARLPGEQAGSRTRGEASW</sequence>
<dbReference type="InterPro" id="IPR016169">
    <property type="entry name" value="FAD-bd_PCMH_sub2"/>
</dbReference>
<dbReference type="InterPro" id="IPR036318">
    <property type="entry name" value="FAD-bd_PCMH-like_sf"/>
</dbReference>